<accession>A0ABD0PY52</accession>
<feature type="non-terminal residue" evidence="2">
    <location>
        <position position="1"/>
    </location>
</feature>
<dbReference type="InterPro" id="IPR042778">
    <property type="entry name" value="ZCWPW1/ZCWPW2"/>
</dbReference>
<dbReference type="SMART" id="SM00293">
    <property type="entry name" value="PWWP"/>
    <property type="match status" value="1"/>
</dbReference>
<dbReference type="AlphaFoldDB" id="A0ABD0PY52"/>
<keyword evidence="3" id="KW-1185">Reference proteome</keyword>
<name>A0ABD0PY52_CIRMR</name>
<dbReference type="EMBL" id="JAMKFB020000013">
    <property type="protein sequence ID" value="KAL0178630.1"/>
    <property type="molecule type" value="Genomic_DNA"/>
</dbReference>
<dbReference type="PANTHER" id="PTHR15999:SF2">
    <property type="entry name" value="ZINC FINGER CW-TYPE PWWP DOMAIN PROTEIN 1"/>
    <property type="match status" value="1"/>
</dbReference>
<organism evidence="2 3">
    <name type="scientific">Cirrhinus mrigala</name>
    <name type="common">Mrigala</name>
    <dbReference type="NCBI Taxonomy" id="683832"/>
    <lineage>
        <taxon>Eukaryota</taxon>
        <taxon>Metazoa</taxon>
        <taxon>Chordata</taxon>
        <taxon>Craniata</taxon>
        <taxon>Vertebrata</taxon>
        <taxon>Euteleostomi</taxon>
        <taxon>Actinopterygii</taxon>
        <taxon>Neopterygii</taxon>
        <taxon>Teleostei</taxon>
        <taxon>Ostariophysi</taxon>
        <taxon>Cypriniformes</taxon>
        <taxon>Cyprinidae</taxon>
        <taxon>Labeoninae</taxon>
        <taxon>Labeonini</taxon>
        <taxon>Cirrhinus</taxon>
    </lineage>
</organism>
<feature type="domain" description="PWWP" evidence="1">
    <location>
        <begin position="1"/>
        <end position="58"/>
    </location>
</feature>
<evidence type="ECO:0000313" key="2">
    <source>
        <dbReference type="EMBL" id="KAL0178630.1"/>
    </source>
</evidence>
<dbReference type="InterPro" id="IPR000313">
    <property type="entry name" value="PWWP_dom"/>
</dbReference>
<comment type="caution">
    <text evidence="2">The sequence shown here is derived from an EMBL/GenBank/DDBJ whole genome shotgun (WGS) entry which is preliminary data.</text>
</comment>
<dbReference type="Pfam" id="PF00855">
    <property type="entry name" value="PWWP"/>
    <property type="match status" value="1"/>
</dbReference>
<sequence>AGTLVWAKMEGYPWWPCMVVPQPLTGQQMRGRGRDQRLHVHFFDEPPTRGWVNTKYIR</sequence>
<reference evidence="2 3" key="1">
    <citation type="submission" date="2024-05" db="EMBL/GenBank/DDBJ databases">
        <title>Genome sequencing and assembly of Indian major carp, Cirrhinus mrigala (Hamilton, 1822).</title>
        <authorList>
            <person name="Mohindra V."/>
            <person name="Chowdhury L.M."/>
            <person name="Lal K."/>
            <person name="Jena J.K."/>
        </authorList>
    </citation>
    <scope>NUCLEOTIDE SEQUENCE [LARGE SCALE GENOMIC DNA]</scope>
    <source>
        <strain evidence="2">CM1030</strain>
        <tissue evidence="2">Blood</tissue>
    </source>
</reference>
<proteinExistence type="predicted"/>
<dbReference type="SUPFAM" id="SSF63748">
    <property type="entry name" value="Tudor/PWWP/MBT"/>
    <property type="match status" value="1"/>
</dbReference>
<dbReference type="PANTHER" id="PTHR15999">
    <property type="entry name" value="ZINC FINGER CW-TYPE PWWP DOMAIN PROTEIN 1"/>
    <property type="match status" value="1"/>
</dbReference>
<evidence type="ECO:0000313" key="3">
    <source>
        <dbReference type="Proteomes" id="UP001529510"/>
    </source>
</evidence>
<gene>
    <name evidence="2" type="ORF">M9458_027524</name>
</gene>
<protein>
    <recommendedName>
        <fullName evidence="1">PWWP domain-containing protein</fullName>
    </recommendedName>
</protein>
<dbReference type="Gene3D" id="2.30.30.140">
    <property type="match status" value="1"/>
</dbReference>
<dbReference type="Proteomes" id="UP001529510">
    <property type="component" value="Unassembled WGS sequence"/>
</dbReference>
<dbReference type="PROSITE" id="PS50812">
    <property type="entry name" value="PWWP"/>
    <property type="match status" value="1"/>
</dbReference>
<feature type="non-terminal residue" evidence="2">
    <location>
        <position position="58"/>
    </location>
</feature>
<evidence type="ECO:0000259" key="1">
    <source>
        <dbReference type="PROSITE" id="PS50812"/>
    </source>
</evidence>